<dbReference type="KEGG" id="blr:BRLA_c020120"/>
<dbReference type="SUPFAM" id="SSF52540">
    <property type="entry name" value="P-loop containing nucleoside triphosphate hydrolases"/>
    <property type="match status" value="2"/>
</dbReference>
<dbReference type="HOGENOM" id="CLU_063820_0_0_9"/>
<dbReference type="eggNOG" id="COG1618">
    <property type="taxonomic scope" value="Bacteria"/>
</dbReference>
<dbReference type="Gene3D" id="3.40.50.300">
    <property type="entry name" value="P-loop containing nucleotide triphosphate hydrolases"/>
    <property type="match status" value="1"/>
</dbReference>
<dbReference type="InterPro" id="IPR027417">
    <property type="entry name" value="P-loop_NTPase"/>
</dbReference>
<reference evidence="1 2" key="1">
    <citation type="journal article" date="2011" name="J. Bacteriol.">
        <title>Genome sequence of Brevibacillus laterosporus LMG 15441, a pathogen of invertebrates.</title>
        <authorList>
            <person name="Djukic M."/>
            <person name="Poehlein A."/>
            <person name="Thurmer A."/>
            <person name="Daniel R."/>
        </authorList>
    </citation>
    <scope>NUCLEOTIDE SEQUENCE [LARGE SCALE GENOMIC DNA]</scope>
    <source>
        <strain evidence="1 2">LMG 15441</strain>
    </source>
</reference>
<organism evidence="1 2">
    <name type="scientific">Brevibacillus laterosporus LMG 15441</name>
    <dbReference type="NCBI Taxonomy" id="1042163"/>
    <lineage>
        <taxon>Bacteria</taxon>
        <taxon>Bacillati</taxon>
        <taxon>Bacillota</taxon>
        <taxon>Bacilli</taxon>
        <taxon>Bacillales</taxon>
        <taxon>Paenibacillaceae</taxon>
        <taxon>Brevibacillus</taxon>
    </lineage>
</organism>
<dbReference type="AlphaFoldDB" id="A0A075R584"/>
<dbReference type="Proteomes" id="UP000005850">
    <property type="component" value="Chromosome"/>
</dbReference>
<accession>A0A075R584</accession>
<dbReference type="EMBL" id="CP007806">
    <property type="protein sequence ID" value="AIG26333.1"/>
    <property type="molecule type" value="Genomic_DNA"/>
</dbReference>
<gene>
    <name evidence="1" type="ORF">BRLA_c020120</name>
</gene>
<evidence type="ECO:0000313" key="1">
    <source>
        <dbReference type="EMBL" id="AIG26333.1"/>
    </source>
</evidence>
<dbReference type="RefSeq" id="WP_003337176.1">
    <property type="nucleotide sequence ID" value="NZ_CP007806.1"/>
</dbReference>
<evidence type="ECO:0000313" key="2">
    <source>
        <dbReference type="Proteomes" id="UP000005850"/>
    </source>
</evidence>
<sequence>MPNHVRHIFAAVYTSKGYYSFYDSILQDINYLYLIDGPIGTGKSTVLASIQQRLAEQGDTIQVVHSPWEQKDIDALLLPTQRIAILDGNIYEKAVADKSRFKRTVIDIKEACDVTRLTQSEYQNREYEEQMEAELEEAYASYRDALFVHDDWERIYISNLDFEKANKAAEEVCQTIFGDVFLQKESRVQECYFGAATPNGNVDYIMSLTEEIVRYFIKGRPGSGKSTLLKKVVQEAKQRGFDMEIYHCALDPNSLDMVIVPEANVAIFDSTAPHEYLPNRSSDRVIDMYERAITPFTDQKYAFQLRTILKKYNQTIKRAKEHLIQAKWFRDQIVNQNEQAVYFEKLDVITDRLLNQLKEA</sequence>
<dbReference type="STRING" id="1042163.BRLA_c020120"/>
<protein>
    <submittedName>
        <fullName evidence="1">Putative NTPase</fullName>
    </submittedName>
</protein>
<name>A0A075R584_BRELA</name>
<keyword evidence="2" id="KW-1185">Reference proteome</keyword>
<proteinExistence type="predicted"/>